<dbReference type="KEGG" id="salq:SYNTR_0188"/>
<dbReference type="EMBL" id="CP046457">
    <property type="protein sequence ID" value="QGT98781.1"/>
    <property type="molecule type" value="Genomic_DNA"/>
</dbReference>
<dbReference type="Proteomes" id="UP000426444">
    <property type="component" value="Chromosome"/>
</dbReference>
<feature type="domain" description="Beta-lactamase-related" evidence="1">
    <location>
        <begin position="50"/>
        <end position="118"/>
    </location>
</feature>
<dbReference type="SUPFAM" id="SSF56601">
    <property type="entry name" value="beta-lactamase/transpeptidase-like"/>
    <property type="match status" value="1"/>
</dbReference>
<evidence type="ECO:0000313" key="2">
    <source>
        <dbReference type="EMBL" id="QGT98781.1"/>
    </source>
</evidence>
<protein>
    <submittedName>
        <fullName evidence="2">Beta-lactamase class C-like and penicillin binding proteins (PBPs) superfamily</fullName>
    </submittedName>
</protein>
<dbReference type="RefSeq" id="WP_197079141.1">
    <property type="nucleotide sequence ID" value="NZ_CP046457.1"/>
</dbReference>
<dbReference type="Gene3D" id="3.40.710.10">
    <property type="entry name" value="DD-peptidase/beta-lactamase superfamily"/>
    <property type="match status" value="1"/>
</dbReference>
<dbReference type="InterPro" id="IPR012338">
    <property type="entry name" value="Beta-lactam/transpept-like"/>
</dbReference>
<dbReference type="Pfam" id="PF00144">
    <property type="entry name" value="Beta-lactamase"/>
    <property type="match status" value="1"/>
</dbReference>
<evidence type="ECO:0000259" key="1">
    <source>
        <dbReference type="Pfam" id="PF00144"/>
    </source>
</evidence>
<gene>
    <name evidence="2" type="ORF">SYNTR_0188</name>
</gene>
<reference evidence="3" key="1">
    <citation type="journal article" date="2019" name="Microbiology">
        <title>Complete Genome Sequence of an Uncultured Bacterium of the Candidate Phylum Bipolaricaulota.</title>
        <authorList>
            <person name="Kadnikov V.V."/>
            <person name="Mardanov A.V."/>
            <person name="Beletsky A.V."/>
            <person name="Frank Y.A."/>
            <person name="Karnachuk O.V."/>
            <person name="Ravin N.V."/>
        </authorList>
    </citation>
    <scope>NUCLEOTIDE SEQUENCE [LARGE SCALE GENOMIC DNA]</scope>
</reference>
<dbReference type="PANTHER" id="PTHR46825">
    <property type="entry name" value="D-ALANYL-D-ALANINE-CARBOXYPEPTIDASE/ENDOPEPTIDASE AMPH"/>
    <property type="match status" value="1"/>
</dbReference>
<sequence length="118" mass="12930">MNRYKESLKWKLLTGLTLFCCIVMILTINPVAASQTAAVDDVEGLKEFLNSAITTQLEENNIAGAALSIVKDGEVILSEGYGFADLEKRTSVDPKTTLFRPGSVSKLFTWTAVMQLVE</sequence>
<dbReference type="PANTHER" id="PTHR46825:SF9">
    <property type="entry name" value="BETA-LACTAMASE-RELATED DOMAIN-CONTAINING PROTEIN"/>
    <property type="match status" value="1"/>
</dbReference>
<dbReference type="InterPro" id="IPR001466">
    <property type="entry name" value="Beta-lactam-related"/>
</dbReference>
<accession>A0A6I6DE32</accession>
<dbReference type="InterPro" id="IPR050491">
    <property type="entry name" value="AmpC-like"/>
</dbReference>
<evidence type="ECO:0000313" key="3">
    <source>
        <dbReference type="Proteomes" id="UP000426444"/>
    </source>
</evidence>
<name>A0A6I6DE32_9FIRM</name>
<organism evidence="2 3">
    <name type="scientific">Candidatus Syntrophocurvum alkaliphilum</name>
    <dbReference type="NCBI Taxonomy" id="2293317"/>
    <lineage>
        <taxon>Bacteria</taxon>
        <taxon>Bacillati</taxon>
        <taxon>Bacillota</taxon>
        <taxon>Clostridia</taxon>
        <taxon>Eubacteriales</taxon>
        <taxon>Syntrophomonadaceae</taxon>
        <taxon>Candidatus Syntrophocurvum</taxon>
    </lineage>
</organism>
<keyword evidence="3" id="KW-1185">Reference proteome</keyword>
<dbReference type="AlphaFoldDB" id="A0A6I6DE32"/>
<proteinExistence type="predicted"/>